<keyword evidence="6 8" id="KW-0460">Magnesium</keyword>
<evidence type="ECO:0000256" key="1">
    <source>
        <dbReference type="ARBA" id="ARBA00001946"/>
    </source>
</evidence>
<dbReference type="Gene3D" id="3.40.50.300">
    <property type="entry name" value="P-loop containing nucleotide triphosphate hydrolases"/>
    <property type="match status" value="2"/>
</dbReference>
<accession>A0ABT3IID6</accession>
<evidence type="ECO:0000313" key="11">
    <source>
        <dbReference type="EMBL" id="MCW3483721.1"/>
    </source>
</evidence>
<comment type="caution">
    <text evidence="11">The sequence shown here is derived from an EMBL/GenBank/DDBJ whole genome shotgun (WGS) entry which is preliminary data.</text>
</comment>
<dbReference type="InterPro" id="IPR029062">
    <property type="entry name" value="Class_I_gatase-like"/>
</dbReference>
<sequence>MKPQFLIAAPNSNAGKTTITLTLLRSLQRRGLPVQPFKCGPDYLDPKHHTLAAHRNSINLDAFMMSDSHLLACYAHYTSTAAVSIIEGVMGLFDGAHKMEASSAALAVRLNIPVILVVDASAMAYSAAALLYGYKNFYPALRIAGVIFNFVASPAHYHILAEAATDIGLTPLGYVPELPAIRIPSRHLGLYIPDDPLFETLLDTAADHLEKHIDIDQLLAITTCTAPDLPPAVPVTTGSLRIAVARDAAFNFIYPENIRTLSRLGTITYFSPLQDSQLPAADLLYFPGGYPELHLPALAANTSLLAQLQSYPGKIFAECGGMMYLGQTITASDGSAYPMAGLLPVHTDMRQQQLSIGYRQVIMDDVVLKGHEFHYSQYQLPPSLTETGIRVLNAQGAVQDTPVFRTDRIIASYLHFYFGDHEAGLRKLLGI</sequence>
<dbReference type="PROSITE" id="PS51274">
    <property type="entry name" value="GATASE_COBBQ"/>
    <property type="match status" value="1"/>
</dbReference>
<proteinExistence type="inferred from homology"/>
<dbReference type="SUPFAM" id="SSF52317">
    <property type="entry name" value="Class I glutamine amidotransferase-like"/>
    <property type="match status" value="1"/>
</dbReference>
<reference evidence="11 12" key="1">
    <citation type="submission" date="2022-10" db="EMBL/GenBank/DDBJ databases">
        <title>Chitinophaga nivalis PC15 sp. nov., isolated from Pyeongchang county, South Korea.</title>
        <authorList>
            <person name="Trinh H.N."/>
        </authorList>
    </citation>
    <scope>NUCLEOTIDE SEQUENCE [LARGE SCALE GENOMIC DNA]</scope>
    <source>
        <strain evidence="11 12">PC14</strain>
    </source>
</reference>
<evidence type="ECO:0000256" key="4">
    <source>
        <dbReference type="ARBA" id="ARBA00022741"/>
    </source>
</evidence>
<dbReference type="EMBL" id="JAPDNS010000001">
    <property type="protein sequence ID" value="MCW3483721.1"/>
    <property type="molecule type" value="Genomic_DNA"/>
</dbReference>
<dbReference type="InterPro" id="IPR004484">
    <property type="entry name" value="CbiA/CobB_synth"/>
</dbReference>
<feature type="active site" description="Nucleophile" evidence="8">
    <location>
        <position position="319"/>
    </location>
</feature>
<protein>
    <recommendedName>
        <fullName evidence="8">Cobyrinate a,c-diamide synthase</fullName>
        <ecNumber evidence="8">6.3.5.11</ecNumber>
    </recommendedName>
    <alternativeName>
        <fullName evidence="8">Cobyrinic acid a,c-diamide synthetase</fullName>
    </alternativeName>
</protein>
<gene>
    <name evidence="8" type="primary">cbiA</name>
    <name evidence="11" type="ORF">OL497_07450</name>
</gene>
<feature type="domain" description="CobB/CobQ-like glutamine amidotransferase" evidence="10">
    <location>
        <begin position="241"/>
        <end position="421"/>
    </location>
</feature>
<comment type="catalytic activity">
    <reaction evidence="8">
        <text>cob(II)yrinate + 2 L-glutamine + 2 ATP + 2 H2O = cob(II)yrinate a,c diamide + 2 L-glutamate + 2 ADP + 2 phosphate + 2 H(+)</text>
        <dbReference type="Rhea" id="RHEA:26289"/>
        <dbReference type="ChEBI" id="CHEBI:15377"/>
        <dbReference type="ChEBI" id="CHEBI:15378"/>
        <dbReference type="ChEBI" id="CHEBI:29985"/>
        <dbReference type="ChEBI" id="CHEBI:30616"/>
        <dbReference type="ChEBI" id="CHEBI:43474"/>
        <dbReference type="ChEBI" id="CHEBI:58359"/>
        <dbReference type="ChEBI" id="CHEBI:58537"/>
        <dbReference type="ChEBI" id="CHEBI:58894"/>
        <dbReference type="ChEBI" id="CHEBI:456216"/>
        <dbReference type="EC" id="6.3.5.11"/>
    </reaction>
</comment>
<dbReference type="InterPro" id="IPR027417">
    <property type="entry name" value="P-loop_NTPase"/>
</dbReference>
<keyword evidence="3 8" id="KW-0436">Ligase</keyword>
<name>A0ABT3IID6_9BACT</name>
<dbReference type="HAMAP" id="MF_00027">
    <property type="entry name" value="CobB_CbiA"/>
    <property type="match status" value="1"/>
</dbReference>
<dbReference type="Pfam" id="PF07685">
    <property type="entry name" value="GATase_3"/>
    <property type="match status" value="1"/>
</dbReference>
<evidence type="ECO:0000256" key="6">
    <source>
        <dbReference type="ARBA" id="ARBA00022842"/>
    </source>
</evidence>
<comment type="cofactor">
    <cofactor evidence="1 8">
        <name>Mg(2+)</name>
        <dbReference type="ChEBI" id="CHEBI:18420"/>
    </cofactor>
</comment>
<comment type="miscellaneous">
    <text evidence="8">The a and c carboxylates of cobyrinate are activated for nucleophilic attack via formation of a phosphorylated intermediate by ATP. CbiA catalyzes first the amidation of the c-carboxylate, and then that of the a-carboxylate.</text>
</comment>
<dbReference type="CDD" id="cd03130">
    <property type="entry name" value="GATase1_CobB"/>
    <property type="match status" value="1"/>
</dbReference>
<comment type="domain">
    <text evidence="8">Comprises of two domains. The C-terminal domain contains the binding site for glutamine and catalyzes the hydrolysis of this substrate to glutamate and ammonia. The N-terminal domain is anticipated to bind ATP and cobyrinate and catalyzes the ultimate synthesis of the diamide product. The ammonia produced via the glutaminase domain is probably translocated to the adjacent domain via a molecular tunnel, where it reacts with an activated intermediate.</text>
</comment>
<feature type="site" description="Increases nucleophilicity of active site Cys" evidence="8">
    <location>
        <position position="415"/>
    </location>
</feature>
<dbReference type="RefSeq" id="WP_264729240.1">
    <property type="nucleotide sequence ID" value="NZ_JAPDNR010000001.1"/>
</dbReference>
<evidence type="ECO:0000259" key="9">
    <source>
        <dbReference type="Pfam" id="PF01656"/>
    </source>
</evidence>
<dbReference type="Pfam" id="PF01656">
    <property type="entry name" value="CbiA"/>
    <property type="match status" value="1"/>
</dbReference>
<comment type="pathway">
    <text evidence="8">Cofactor biosynthesis; adenosylcobalamin biosynthesis; cob(II)yrinate a,c-diamide from sirohydrochlorin (anaerobic route): step 10/10.</text>
</comment>
<dbReference type="InterPro" id="IPR002586">
    <property type="entry name" value="CobQ/CobB/MinD/ParA_Nub-bd_dom"/>
</dbReference>
<evidence type="ECO:0000256" key="3">
    <source>
        <dbReference type="ARBA" id="ARBA00022598"/>
    </source>
</evidence>
<evidence type="ECO:0000256" key="8">
    <source>
        <dbReference type="HAMAP-Rule" id="MF_00027"/>
    </source>
</evidence>
<keyword evidence="4 8" id="KW-0547">Nucleotide-binding</keyword>
<organism evidence="11 12">
    <name type="scientific">Chitinophaga nivalis</name>
    <dbReference type="NCBI Taxonomy" id="2991709"/>
    <lineage>
        <taxon>Bacteria</taxon>
        <taxon>Pseudomonadati</taxon>
        <taxon>Bacteroidota</taxon>
        <taxon>Chitinophagia</taxon>
        <taxon>Chitinophagales</taxon>
        <taxon>Chitinophagaceae</taxon>
        <taxon>Chitinophaga</taxon>
    </lineage>
</organism>
<feature type="domain" description="CobQ/CobB/MinD/ParA nucleotide binding" evidence="9">
    <location>
        <begin position="6"/>
        <end position="188"/>
    </location>
</feature>
<dbReference type="NCBIfam" id="NF002204">
    <property type="entry name" value="PRK01077.1"/>
    <property type="match status" value="1"/>
</dbReference>
<dbReference type="SUPFAM" id="SSF52540">
    <property type="entry name" value="P-loop containing nucleoside triphosphate hydrolases"/>
    <property type="match status" value="1"/>
</dbReference>
<evidence type="ECO:0000256" key="2">
    <source>
        <dbReference type="ARBA" id="ARBA00022573"/>
    </source>
</evidence>
<dbReference type="NCBIfam" id="TIGR00379">
    <property type="entry name" value="cobB"/>
    <property type="match status" value="1"/>
</dbReference>
<dbReference type="CDD" id="cd05388">
    <property type="entry name" value="CobB_N"/>
    <property type="match status" value="1"/>
</dbReference>
<evidence type="ECO:0000313" key="12">
    <source>
        <dbReference type="Proteomes" id="UP001207742"/>
    </source>
</evidence>
<evidence type="ECO:0000256" key="7">
    <source>
        <dbReference type="ARBA" id="ARBA00022962"/>
    </source>
</evidence>
<evidence type="ECO:0000259" key="10">
    <source>
        <dbReference type="Pfam" id="PF07685"/>
    </source>
</evidence>
<dbReference type="PANTHER" id="PTHR43873:SF1">
    <property type="entry name" value="COBYRINATE A,C-DIAMIDE SYNTHASE"/>
    <property type="match status" value="1"/>
</dbReference>
<keyword evidence="5 8" id="KW-0067">ATP-binding</keyword>
<evidence type="ECO:0000256" key="5">
    <source>
        <dbReference type="ARBA" id="ARBA00022840"/>
    </source>
</evidence>
<dbReference type="EC" id="6.3.5.11" evidence="8"/>
<dbReference type="Proteomes" id="UP001207742">
    <property type="component" value="Unassembled WGS sequence"/>
</dbReference>
<dbReference type="InterPro" id="IPR011698">
    <property type="entry name" value="GATase_3"/>
</dbReference>
<keyword evidence="2 8" id="KW-0169">Cobalamin biosynthesis</keyword>
<comment type="similarity">
    <text evidence="8">Belongs to the CobB/CbiA family.</text>
</comment>
<dbReference type="PANTHER" id="PTHR43873">
    <property type="entry name" value="COBYRINATE A,C-DIAMIDE SYNTHASE"/>
    <property type="match status" value="1"/>
</dbReference>
<keyword evidence="12" id="KW-1185">Reference proteome</keyword>
<keyword evidence="7 8" id="KW-0315">Glutamine amidotransferase</keyword>
<comment type="function">
    <text evidence="8">Catalyzes the ATP-dependent amidation of the two carboxylate groups at positions a and c of cobyrinate, using either L-glutamine or ammonia as the nitrogen source.</text>
</comment>